<evidence type="ECO:0000313" key="2">
    <source>
        <dbReference type="Proteomes" id="UP000295662"/>
    </source>
</evidence>
<evidence type="ECO:0000313" key="1">
    <source>
        <dbReference type="EMBL" id="TDU70648.1"/>
    </source>
</evidence>
<comment type="caution">
    <text evidence="1">The sequence shown here is derived from an EMBL/GenBank/DDBJ whole genome shotgun (WGS) entry which is preliminary data.</text>
</comment>
<dbReference type="Gene3D" id="3.40.30.10">
    <property type="entry name" value="Glutaredoxin"/>
    <property type="match status" value="1"/>
</dbReference>
<dbReference type="SUPFAM" id="SSF52833">
    <property type="entry name" value="Thioredoxin-like"/>
    <property type="match status" value="1"/>
</dbReference>
<proteinExistence type="predicted"/>
<dbReference type="AlphaFoldDB" id="A0A4R7RZW2"/>
<dbReference type="InterPro" id="IPR036249">
    <property type="entry name" value="Thioredoxin-like_sf"/>
</dbReference>
<reference evidence="1 2" key="1">
    <citation type="submission" date="2019-03" db="EMBL/GenBank/DDBJ databases">
        <title>Genomic Encyclopedia of Archaeal and Bacterial Type Strains, Phase II (KMG-II): from individual species to whole genera.</title>
        <authorList>
            <person name="Goeker M."/>
        </authorList>
    </citation>
    <scope>NUCLEOTIDE SEQUENCE [LARGE SCALE GENOMIC DNA]</scope>
    <source>
        <strain evidence="1 2">ATCC 25309</strain>
    </source>
</reference>
<gene>
    <name evidence="1" type="ORF">EI77_02696</name>
</gene>
<dbReference type="InterPro" id="IPR010296">
    <property type="entry name" value="DUF899_thioredox"/>
</dbReference>
<dbReference type="RefSeq" id="WP_133795747.1">
    <property type="nucleotide sequence ID" value="NZ_SOCA01000004.1"/>
</dbReference>
<organism evidence="1 2">
    <name type="scientific">Prosthecobacter fusiformis</name>
    <dbReference type="NCBI Taxonomy" id="48464"/>
    <lineage>
        <taxon>Bacteria</taxon>
        <taxon>Pseudomonadati</taxon>
        <taxon>Verrucomicrobiota</taxon>
        <taxon>Verrucomicrobiia</taxon>
        <taxon>Verrucomicrobiales</taxon>
        <taxon>Verrucomicrobiaceae</taxon>
        <taxon>Prosthecobacter</taxon>
    </lineage>
</organism>
<keyword evidence="2" id="KW-1185">Reference proteome</keyword>
<protein>
    <submittedName>
        <fullName evidence="1">Putative dithiol-disulfide oxidoreductase (DUF899 family)</fullName>
    </submittedName>
</protein>
<dbReference type="Pfam" id="PF05988">
    <property type="entry name" value="DUF899"/>
    <property type="match status" value="1"/>
</dbReference>
<dbReference type="EMBL" id="SOCA01000004">
    <property type="protein sequence ID" value="TDU70648.1"/>
    <property type="molecule type" value="Genomic_DNA"/>
</dbReference>
<dbReference type="OrthoDB" id="574359at2"/>
<name>A0A4R7RZW2_9BACT</name>
<accession>A0A4R7RZW2</accession>
<sequence length="264" mass="30112">MKSAPMSEQIKGHPVVSPSEWLAARQALLREEKEYMRLGDKLSALRRELPWVKVEKDYRFQGPEGEVSLADLFDGRSQLFVQHFMFGPDWEEGCVGCSFTADHVDCARVHFQQRDLSFVAIARAPLEKLTAYQQRMGWTFRWVSSSGSDFNYDFGVSFTPEQIASGHIFYNYAMEEAEIEDLPGISVFHKDDQGNIFHTYSGYGRGMEVLDGVYMFLDLAPKGRDEAHLDNPTSWWRRHDRYETDGRSAPGLPVPAEKSSCCCA</sequence>
<dbReference type="Proteomes" id="UP000295662">
    <property type="component" value="Unassembled WGS sequence"/>
</dbReference>